<evidence type="ECO:0000256" key="1">
    <source>
        <dbReference type="SAM" id="MobiDB-lite"/>
    </source>
</evidence>
<accession>A0A7J7F263</accession>
<name>A0A7J7F263_DICBM</name>
<organism evidence="2 3">
    <name type="scientific">Diceros bicornis minor</name>
    <name type="common">South-central black rhinoceros</name>
    <dbReference type="NCBI Taxonomy" id="77932"/>
    <lineage>
        <taxon>Eukaryota</taxon>
        <taxon>Metazoa</taxon>
        <taxon>Chordata</taxon>
        <taxon>Craniata</taxon>
        <taxon>Vertebrata</taxon>
        <taxon>Euteleostomi</taxon>
        <taxon>Mammalia</taxon>
        <taxon>Eutheria</taxon>
        <taxon>Laurasiatheria</taxon>
        <taxon>Perissodactyla</taxon>
        <taxon>Rhinocerotidae</taxon>
        <taxon>Diceros</taxon>
    </lineage>
</organism>
<feature type="compositionally biased region" description="Basic and acidic residues" evidence="1">
    <location>
        <begin position="115"/>
        <end position="126"/>
    </location>
</feature>
<dbReference type="Proteomes" id="UP000551758">
    <property type="component" value="Unassembled WGS sequence"/>
</dbReference>
<dbReference type="PANTHER" id="PTHR24109:SF3">
    <property type="entry name" value="LEUCINE-RICH REPEAT-CONTAINING PROTEIN 31"/>
    <property type="match status" value="1"/>
</dbReference>
<evidence type="ECO:0000313" key="3">
    <source>
        <dbReference type="Proteomes" id="UP000551758"/>
    </source>
</evidence>
<comment type="caution">
    <text evidence="2">The sequence shown here is derived from an EMBL/GenBank/DDBJ whole genome shotgun (WGS) entry which is preliminary data.</text>
</comment>
<keyword evidence="3" id="KW-1185">Reference proteome</keyword>
<dbReference type="InterPro" id="IPR042419">
    <property type="entry name" value="LRC31"/>
</dbReference>
<dbReference type="Pfam" id="PF13516">
    <property type="entry name" value="LRR_6"/>
    <property type="match status" value="1"/>
</dbReference>
<dbReference type="SMART" id="SM00368">
    <property type="entry name" value="LRR_RI"/>
    <property type="match status" value="8"/>
</dbReference>
<evidence type="ECO:0000313" key="2">
    <source>
        <dbReference type="EMBL" id="KAF5922152.1"/>
    </source>
</evidence>
<gene>
    <name evidence="2" type="ORF">HPG69_007038</name>
</gene>
<dbReference type="Gene3D" id="3.80.10.10">
    <property type="entry name" value="Ribonuclease Inhibitor"/>
    <property type="match status" value="2"/>
</dbReference>
<dbReference type="EMBL" id="JACDTQ010001514">
    <property type="protein sequence ID" value="KAF5922152.1"/>
    <property type="molecule type" value="Genomic_DNA"/>
</dbReference>
<feature type="region of interest" description="Disordered" evidence="1">
    <location>
        <begin position="111"/>
        <end position="142"/>
    </location>
</feature>
<dbReference type="PANTHER" id="PTHR24109">
    <property type="entry name" value="LEUCINE-RICH REPEAT-CONTAINING PROTEIN 31"/>
    <property type="match status" value="1"/>
</dbReference>
<dbReference type="SUPFAM" id="SSF52047">
    <property type="entry name" value="RNI-like"/>
    <property type="match status" value="1"/>
</dbReference>
<dbReference type="AlphaFoldDB" id="A0A7J7F263"/>
<protein>
    <recommendedName>
        <fullName evidence="4">Leucine-rich repeat-containing protein 31</fullName>
    </recommendedName>
</protein>
<proteinExistence type="predicted"/>
<evidence type="ECO:0008006" key="4">
    <source>
        <dbReference type="Google" id="ProtNLM"/>
    </source>
</evidence>
<sequence length="1008" mass="112830">MGEGGSRCRAGVEKVKIALRKRSRVQREEAGVTEGKLLWVPVLRRARQLGDMLTPLLLPSLRRNPRKQKTIGRCLIEKHPFNLTMSQTRKKNPSDGETKLQTSFVNKFLKGSKLRSSESESRKESNDLNTTDFQPGDGTQKTATLDTAKPLALEMDLGSRLEKNEQLLQKLGTKAVDRHLDLNNCRLTTADSKTISCAHRLGILFTTNHKLLMRICIFFCSLLVALLPFVPDLEELDVSWNDFVGGTLHLITQQMHHVSKLKILRLGSCRLTTDDVRALGEALKAIPELEELNLSWNNKVGGNLPLILQEFQEGSKIQTLELVDCALTSEDGAFVGQLLPVLQNLEVLDLSINRNIGRSLHSIAQGLKSTSNLKVLKLHSCGLSQKSVKLLDAAFGHLNELRKLDLSCNKELGGGFEDSAAQLATLEHLEVLDLHQCSLTAGDVVSLTQVIPLLSSLQELDLSANKKMGSSSENLLSRLRFLPALKTLLINNCALQSETFRALAEASIHLPALEIFNLSWNKCVGGNLNLLLETLKLSTSLQVLRLSSCSLVTEDVALLASVIQTGHLAKLRKLDLSYNDSICDTGWAIFCQNMWLLKELTELDISLRPSAFRDCGQWFRHLLCAVTKLPEITEIQMKRWILLASQEEELECFGQDHRSSIRFDRVIFEIFGFLSLEHEIRCMAKVFPLHPSFLSYLLENSCLSFAISPVLQISQVPSVPSLHATMPESENKINPNSISWYHCGLEMVASVFRYAHIASVPSVHTSFGGSFMGLSISVRTFRFTRLSKFSGRSTLKKGSFPEMRRTDFQLVQASSVLKIIKKESNFAIPTDEKFAYIFAYLVFILVDLKFLNCSKFLPLLKEKALTLAILKLQLKPKLEANNEDNYDYTLRSQSPEKLMFKFSFLAISKFFIRHLDPCQDFQVLQRTDLQRTVFQMVLAEIQAAQVDKPPEGAPQRAQAGVAQVQQVQRGPPAEQARHLLQGVAAQRHLRHLRKLGEGARDGVEPVVG</sequence>
<feature type="compositionally biased region" description="Polar residues" evidence="1">
    <location>
        <begin position="127"/>
        <end position="142"/>
    </location>
</feature>
<dbReference type="InterPro" id="IPR032675">
    <property type="entry name" value="LRR_dom_sf"/>
</dbReference>
<dbReference type="InterPro" id="IPR001611">
    <property type="entry name" value="Leu-rich_rpt"/>
</dbReference>
<reference evidence="2 3" key="1">
    <citation type="journal article" date="2020" name="Mol. Biol. Evol.">
        <title>Interspecific Gene Flow and the Evolution of Specialization in Black and White Rhinoceros.</title>
        <authorList>
            <person name="Moodley Y."/>
            <person name="Westbury M.V."/>
            <person name="Russo I.M."/>
            <person name="Gopalakrishnan S."/>
            <person name="Rakotoarivelo A."/>
            <person name="Olsen R.A."/>
            <person name="Prost S."/>
            <person name="Tunstall T."/>
            <person name="Ryder O.A."/>
            <person name="Dalen L."/>
            <person name="Bruford M.W."/>
        </authorList>
    </citation>
    <scope>NUCLEOTIDE SEQUENCE [LARGE SCALE GENOMIC DNA]</scope>
    <source>
        <strain evidence="2">SBR-YM</strain>
        <tissue evidence="2">Skin</tissue>
    </source>
</reference>